<keyword evidence="2" id="KW-1185">Reference proteome</keyword>
<sequence length="130" mass="15070">MWQEREVTLIHNTIRRIEYTVDLSETLPIHDLETVARTMVIDVVGYTSSFKCTVAAEAKIKDTYSWHNLTQHTITEQINVGQIAERLELVDETLSKTLIIKFIIIINDLLRNMSEVCSGYEIRTPYKGER</sequence>
<reference evidence="1 2" key="1">
    <citation type="journal article" date="2019" name="PLoS Biol.">
        <title>Sex chromosomes control vertical transmission of feminizing Wolbachia symbionts in an isopod.</title>
        <authorList>
            <person name="Becking T."/>
            <person name="Chebbi M.A."/>
            <person name="Giraud I."/>
            <person name="Moumen B."/>
            <person name="Laverre T."/>
            <person name="Caubet Y."/>
            <person name="Peccoud J."/>
            <person name="Gilbert C."/>
            <person name="Cordaux R."/>
        </authorList>
    </citation>
    <scope>NUCLEOTIDE SEQUENCE [LARGE SCALE GENOMIC DNA]</scope>
    <source>
        <strain evidence="1">ANa2</strain>
        <tissue evidence="1">Whole body excluding digestive tract and cuticle</tissue>
    </source>
</reference>
<proteinExistence type="predicted"/>
<name>A0A5N5T0Z6_9CRUS</name>
<dbReference type="Proteomes" id="UP000326759">
    <property type="component" value="Unassembled WGS sequence"/>
</dbReference>
<gene>
    <name evidence="1" type="ORF">Anas_14429</name>
</gene>
<comment type="caution">
    <text evidence="1">The sequence shown here is derived from an EMBL/GenBank/DDBJ whole genome shotgun (WGS) entry which is preliminary data.</text>
</comment>
<evidence type="ECO:0000313" key="1">
    <source>
        <dbReference type="EMBL" id="KAB7500161.1"/>
    </source>
</evidence>
<accession>A0A5N5T0Z6</accession>
<protein>
    <submittedName>
        <fullName evidence="1">Uncharacterized protein</fullName>
    </submittedName>
</protein>
<dbReference type="AlphaFoldDB" id="A0A5N5T0Z6"/>
<dbReference type="EMBL" id="SEYY01014996">
    <property type="protein sequence ID" value="KAB7500161.1"/>
    <property type="molecule type" value="Genomic_DNA"/>
</dbReference>
<evidence type="ECO:0000313" key="2">
    <source>
        <dbReference type="Proteomes" id="UP000326759"/>
    </source>
</evidence>
<organism evidence="1 2">
    <name type="scientific">Armadillidium nasatum</name>
    <dbReference type="NCBI Taxonomy" id="96803"/>
    <lineage>
        <taxon>Eukaryota</taxon>
        <taxon>Metazoa</taxon>
        <taxon>Ecdysozoa</taxon>
        <taxon>Arthropoda</taxon>
        <taxon>Crustacea</taxon>
        <taxon>Multicrustacea</taxon>
        <taxon>Malacostraca</taxon>
        <taxon>Eumalacostraca</taxon>
        <taxon>Peracarida</taxon>
        <taxon>Isopoda</taxon>
        <taxon>Oniscidea</taxon>
        <taxon>Crinocheta</taxon>
        <taxon>Armadillidiidae</taxon>
        <taxon>Armadillidium</taxon>
    </lineage>
</organism>